<dbReference type="AlphaFoldDB" id="A0A699VVI7"/>
<comment type="caution">
    <text evidence="2">The sequence shown here is derived from an EMBL/GenBank/DDBJ whole genome shotgun (WGS) entry which is preliminary data.</text>
</comment>
<protein>
    <submittedName>
        <fullName evidence="2">Retrovirus-related Pol polyprotein from transposon TNT 1-94</fullName>
    </submittedName>
</protein>
<evidence type="ECO:0000256" key="1">
    <source>
        <dbReference type="SAM" id="MobiDB-lite"/>
    </source>
</evidence>
<feature type="non-terminal residue" evidence="2">
    <location>
        <position position="107"/>
    </location>
</feature>
<feature type="compositionally biased region" description="Low complexity" evidence="1">
    <location>
        <begin position="96"/>
        <end position="107"/>
    </location>
</feature>
<accession>A0A699VVI7</accession>
<reference evidence="2" key="1">
    <citation type="journal article" date="2019" name="Sci. Rep.">
        <title>Draft genome of Tanacetum cinerariifolium, the natural source of mosquito coil.</title>
        <authorList>
            <person name="Yamashiro T."/>
            <person name="Shiraishi A."/>
            <person name="Satake H."/>
            <person name="Nakayama K."/>
        </authorList>
    </citation>
    <scope>NUCLEOTIDE SEQUENCE</scope>
</reference>
<dbReference type="EMBL" id="BKCJ011464978">
    <property type="protein sequence ID" value="GFD35934.1"/>
    <property type="molecule type" value="Genomic_DNA"/>
</dbReference>
<feature type="compositionally biased region" description="Basic and acidic residues" evidence="1">
    <location>
        <begin position="86"/>
        <end position="95"/>
    </location>
</feature>
<sequence length="107" mass="11756">MRPFGCPVTILNTLDPLGKFDGKDDEGFLVGYSVSRNQPNSSSGIQENLAACKVRKETESDQQYVFLPLWSTGSKDPQNIDADAAFDDKDNESEVHVSPSSSEKTKK</sequence>
<name>A0A699VVI7_TANCI</name>
<organism evidence="2">
    <name type="scientific">Tanacetum cinerariifolium</name>
    <name type="common">Dalmatian daisy</name>
    <name type="synonym">Chrysanthemum cinerariifolium</name>
    <dbReference type="NCBI Taxonomy" id="118510"/>
    <lineage>
        <taxon>Eukaryota</taxon>
        <taxon>Viridiplantae</taxon>
        <taxon>Streptophyta</taxon>
        <taxon>Embryophyta</taxon>
        <taxon>Tracheophyta</taxon>
        <taxon>Spermatophyta</taxon>
        <taxon>Magnoliopsida</taxon>
        <taxon>eudicotyledons</taxon>
        <taxon>Gunneridae</taxon>
        <taxon>Pentapetalae</taxon>
        <taxon>asterids</taxon>
        <taxon>campanulids</taxon>
        <taxon>Asterales</taxon>
        <taxon>Asteraceae</taxon>
        <taxon>Asteroideae</taxon>
        <taxon>Anthemideae</taxon>
        <taxon>Anthemidinae</taxon>
        <taxon>Tanacetum</taxon>
    </lineage>
</organism>
<gene>
    <name evidence="2" type="ORF">Tci_907903</name>
</gene>
<proteinExistence type="predicted"/>
<evidence type="ECO:0000313" key="2">
    <source>
        <dbReference type="EMBL" id="GFD35934.1"/>
    </source>
</evidence>
<feature type="region of interest" description="Disordered" evidence="1">
    <location>
        <begin position="72"/>
        <end position="107"/>
    </location>
</feature>